<dbReference type="OMA" id="WLILNKE"/>
<reference evidence="2 4" key="3">
    <citation type="submission" date="2019-07" db="EMBL/GenBank/DDBJ databases">
        <title>Characterization of Brevibacillus brevis HK544, as a potential biocontrol agent.</title>
        <authorList>
            <person name="Kim H."/>
        </authorList>
    </citation>
    <scope>NUCLEOTIDE SEQUENCE [LARGE SCALE GENOMIC DNA]</scope>
    <source>
        <strain evidence="2 4">HK544</strain>
    </source>
</reference>
<evidence type="ECO:0000313" key="4">
    <source>
        <dbReference type="Proteomes" id="UP000317713"/>
    </source>
</evidence>
<reference evidence="1 3" key="1">
    <citation type="journal article" date="2015" name="Genome Announc.">
        <title>Draft Genome Sequence of Brevibacillus brevis DZQ7, a Plant Growth-Promoting Rhizobacterium with Broad-Spectrum Antimicrobial Activity.</title>
        <authorList>
            <person name="Hou Q."/>
            <person name="Wang C."/>
            <person name="Hou X."/>
            <person name="Xia Z."/>
            <person name="Ye J."/>
            <person name="Liu K."/>
            <person name="Liu H."/>
            <person name="Wang J."/>
            <person name="Guo H."/>
            <person name="Yu X."/>
            <person name="Yang Y."/>
            <person name="Du B."/>
            <person name="Ding Y."/>
        </authorList>
    </citation>
    <scope>NUCLEOTIDE SEQUENCE [LARGE SCALE GENOMIC DNA]</scope>
    <source>
        <strain evidence="1 3">DZQ7</strain>
    </source>
</reference>
<dbReference type="GO" id="GO:0005840">
    <property type="term" value="C:ribosome"/>
    <property type="evidence" value="ECO:0007669"/>
    <property type="project" value="UniProtKB-KW"/>
</dbReference>
<dbReference type="AlphaFoldDB" id="A0A1Y4WTA7"/>
<accession>A0A1Y4WTA7</accession>
<evidence type="ECO:0000313" key="3">
    <source>
        <dbReference type="Proteomes" id="UP000036061"/>
    </source>
</evidence>
<dbReference type="EMBL" id="CP042161">
    <property type="protein sequence ID" value="QDS33994.1"/>
    <property type="molecule type" value="Genomic_DNA"/>
</dbReference>
<dbReference type="EMBL" id="CP030117">
    <property type="protein sequence ID" value="AWX56313.1"/>
    <property type="molecule type" value="Genomic_DNA"/>
</dbReference>
<reference evidence="1" key="2">
    <citation type="submission" date="2018-06" db="EMBL/GenBank/DDBJ databases">
        <title>Brevibacillus brevis DZQ7, complete genome sequence.</title>
        <authorList>
            <person name="Hou Q."/>
        </authorList>
    </citation>
    <scope>NUCLEOTIDE SEQUENCE</scope>
    <source>
        <strain evidence="1">DZQ7</strain>
    </source>
</reference>
<protein>
    <submittedName>
        <fullName evidence="2">50S ribosomal protein L7ae</fullName>
    </submittedName>
</protein>
<gene>
    <name evidence="1" type="ORF">AB432_015260</name>
    <name evidence="2" type="ORF">FPS98_08345</name>
</gene>
<name>A0A1Y4WTA7_BREBE</name>
<evidence type="ECO:0000313" key="2">
    <source>
        <dbReference type="EMBL" id="QDS33994.1"/>
    </source>
</evidence>
<dbReference type="Proteomes" id="UP000036061">
    <property type="component" value="Chromosome"/>
</dbReference>
<sequence>MKNHGMMKMTGRKRGEIMGECKLDHSHEDVLKKLAEQAPHLSELRVSQFKNQLNGELSQERLNELFHLLKKYDLASPEERQEREKQMDHLFG</sequence>
<organism evidence="2 4">
    <name type="scientific">Brevibacillus brevis</name>
    <name type="common">Bacillus brevis</name>
    <dbReference type="NCBI Taxonomy" id="1393"/>
    <lineage>
        <taxon>Bacteria</taxon>
        <taxon>Bacillati</taxon>
        <taxon>Bacillota</taxon>
        <taxon>Bacilli</taxon>
        <taxon>Bacillales</taxon>
        <taxon>Paenibacillaceae</taxon>
        <taxon>Brevibacillus</taxon>
    </lineage>
</organism>
<proteinExistence type="predicted"/>
<evidence type="ECO:0000313" key="1">
    <source>
        <dbReference type="EMBL" id="AWX56313.1"/>
    </source>
</evidence>
<keyword evidence="2" id="KW-0687">Ribonucleoprotein</keyword>
<dbReference type="Proteomes" id="UP000317713">
    <property type="component" value="Chromosome"/>
</dbReference>
<keyword evidence="2" id="KW-0689">Ribosomal protein</keyword>